<dbReference type="Gene3D" id="3.60.10.10">
    <property type="entry name" value="Endonuclease/exonuclease/phosphatase"/>
    <property type="match status" value="1"/>
</dbReference>
<comment type="subcellular location">
    <subcellularLocation>
        <location evidence="4">Cytoplasm</location>
    </subcellularLocation>
    <subcellularLocation>
        <location evidence="3">Nucleus</location>
    </subcellularLocation>
</comment>
<keyword evidence="13" id="KW-0269">Exonuclease</keyword>
<dbReference type="PANTHER" id="PTHR12121">
    <property type="entry name" value="CARBON CATABOLITE REPRESSOR PROTEIN 4"/>
    <property type="match status" value="1"/>
</dbReference>
<protein>
    <recommendedName>
        <fullName evidence="6">poly(A)-specific ribonuclease</fullName>
        <ecNumber evidence="6">3.1.13.4</ecNumber>
    </recommendedName>
    <alternativeName>
        <fullName evidence="19">Carbon catabolite repressor protein 4</fullName>
    </alternativeName>
    <alternativeName>
        <fullName evidence="20">Cytoplasmic deadenylase</fullName>
    </alternativeName>
    <alternativeName>
        <fullName evidence="21">Glucose-repressible alcohol dehydrogenase transcriptional effector</fullName>
    </alternativeName>
</protein>
<dbReference type="Gene3D" id="3.80.10.10">
    <property type="entry name" value="Ribonuclease Inhibitor"/>
    <property type="match status" value="1"/>
</dbReference>
<evidence type="ECO:0000256" key="5">
    <source>
        <dbReference type="ARBA" id="ARBA00010774"/>
    </source>
</evidence>
<dbReference type="PANTHER" id="PTHR12121:SF100">
    <property type="entry name" value="POLY(A)-SPECIFIC RIBONUCLEASE"/>
    <property type="match status" value="1"/>
</dbReference>
<evidence type="ECO:0000256" key="13">
    <source>
        <dbReference type="ARBA" id="ARBA00022839"/>
    </source>
</evidence>
<evidence type="ECO:0000256" key="8">
    <source>
        <dbReference type="ARBA" id="ARBA00022614"/>
    </source>
</evidence>
<dbReference type="CDD" id="cd09097">
    <property type="entry name" value="Deadenylase_CCR4"/>
    <property type="match status" value="1"/>
</dbReference>
<dbReference type="EC" id="3.1.13.4" evidence="6"/>
<evidence type="ECO:0000256" key="12">
    <source>
        <dbReference type="ARBA" id="ARBA00022801"/>
    </source>
</evidence>
<dbReference type="GO" id="GO:0005634">
    <property type="term" value="C:nucleus"/>
    <property type="evidence" value="ECO:0007669"/>
    <property type="project" value="UniProtKB-SubCell"/>
</dbReference>
<proteinExistence type="inferred from homology"/>
<dbReference type="SUPFAM" id="SSF52058">
    <property type="entry name" value="L domain-like"/>
    <property type="match status" value="1"/>
</dbReference>
<keyword evidence="9" id="KW-0540">Nuclease</keyword>
<dbReference type="InterPro" id="IPR003591">
    <property type="entry name" value="Leu-rich_rpt_typical-subtyp"/>
</dbReference>
<evidence type="ECO:0000256" key="9">
    <source>
        <dbReference type="ARBA" id="ARBA00022722"/>
    </source>
</evidence>
<evidence type="ECO:0000313" key="25">
    <source>
        <dbReference type="Proteomes" id="UP000054783"/>
    </source>
</evidence>
<dbReference type="SMART" id="SM00369">
    <property type="entry name" value="LRR_TYP"/>
    <property type="match status" value="3"/>
</dbReference>
<reference evidence="24 25" key="1">
    <citation type="submission" date="2015-01" db="EMBL/GenBank/DDBJ databases">
        <title>Evolution of Trichinella species and genotypes.</title>
        <authorList>
            <person name="Korhonen P.K."/>
            <person name="Edoardo P."/>
            <person name="Giuseppe L.R."/>
            <person name="Gasser R.B."/>
        </authorList>
    </citation>
    <scope>NUCLEOTIDE SEQUENCE [LARGE SCALE GENOMIC DNA]</scope>
    <source>
        <strain evidence="24">ISS2496</strain>
    </source>
</reference>
<dbReference type="GO" id="GO:0046872">
    <property type="term" value="F:metal ion binding"/>
    <property type="evidence" value="ECO:0007669"/>
    <property type="project" value="UniProtKB-KW"/>
</dbReference>
<dbReference type="STRING" id="990121.A0A0V0ZV88"/>
<gene>
    <name evidence="24" type="primary">CNOT6</name>
    <name evidence="24" type="ORF">T12_401</name>
</gene>
<evidence type="ECO:0000256" key="3">
    <source>
        <dbReference type="ARBA" id="ARBA00004123"/>
    </source>
</evidence>
<comment type="cofactor">
    <cofactor evidence="2">
        <name>Mg(2+)</name>
        <dbReference type="ChEBI" id="CHEBI:18420"/>
    </cofactor>
</comment>
<evidence type="ECO:0000313" key="24">
    <source>
        <dbReference type="EMBL" id="KRY16656.1"/>
    </source>
</evidence>
<evidence type="ECO:0000256" key="4">
    <source>
        <dbReference type="ARBA" id="ARBA00004496"/>
    </source>
</evidence>
<keyword evidence="14" id="KW-0460">Magnesium</keyword>
<evidence type="ECO:0000256" key="7">
    <source>
        <dbReference type="ARBA" id="ARBA00022490"/>
    </source>
</evidence>
<dbReference type="InterPro" id="IPR005135">
    <property type="entry name" value="Endo/exonuclease/phosphatase"/>
</dbReference>
<dbReference type="PROSITE" id="PS51450">
    <property type="entry name" value="LRR"/>
    <property type="match status" value="1"/>
</dbReference>
<evidence type="ECO:0000256" key="1">
    <source>
        <dbReference type="ARBA" id="ARBA00001663"/>
    </source>
</evidence>
<dbReference type="OrthoDB" id="428734at2759"/>
<accession>A0A0V0ZV88</accession>
<keyword evidence="16" id="KW-0805">Transcription regulation</keyword>
<evidence type="ECO:0000256" key="11">
    <source>
        <dbReference type="ARBA" id="ARBA00022737"/>
    </source>
</evidence>
<keyword evidence="10" id="KW-0479">Metal-binding</keyword>
<evidence type="ECO:0000256" key="14">
    <source>
        <dbReference type="ARBA" id="ARBA00022842"/>
    </source>
</evidence>
<keyword evidence="18" id="KW-0539">Nucleus</keyword>
<dbReference type="InterPro" id="IPR001611">
    <property type="entry name" value="Leu-rich_rpt"/>
</dbReference>
<keyword evidence="8" id="KW-0433">Leucine-rich repeat</keyword>
<name>A0A0V0ZV88_9BILA</name>
<keyword evidence="25" id="KW-1185">Reference proteome</keyword>
<evidence type="ECO:0000256" key="21">
    <source>
        <dbReference type="ARBA" id="ARBA00033317"/>
    </source>
</evidence>
<dbReference type="EMBL" id="JYDQ01000074">
    <property type="protein sequence ID" value="KRY16656.1"/>
    <property type="molecule type" value="Genomic_DNA"/>
</dbReference>
<dbReference type="InterPro" id="IPR032675">
    <property type="entry name" value="LRR_dom_sf"/>
</dbReference>
<dbReference type="GO" id="GO:0005737">
    <property type="term" value="C:cytoplasm"/>
    <property type="evidence" value="ECO:0007669"/>
    <property type="project" value="UniProtKB-SubCell"/>
</dbReference>
<comment type="caution">
    <text evidence="24">The sequence shown here is derived from an EMBL/GenBank/DDBJ whole genome shotgun (WGS) entry which is preliminary data.</text>
</comment>
<evidence type="ECO:0000256" key="22">
    <source>
        <dbReference type="SAM" id="MobiDB-lite"/>
    </source>
</evidence>
<comment type="catalytic activity">
    <reaction evidence="1">
        <text>Exonucleolytic cleavage of poly(A) to 5'-AMP.</text>
        <dbReference type="EC" id="3.1.13.4"/>
    </reaction>
</comment>
<evidence type="ECO:0000256" key="2">
    <source>
        <dbReference type="ARBA" id="ARBA00001946"/>
    </source>
</evidence>
<comment type="similarity">
    <text evidence="5">Belongs to the CCR4/nocturin family.</text>
</comment>
<keyword evidence="15" id="KW-0694">RNA-binding</keyword>
<dbReference type="AlphaFoldDB" id="A0A0V0ZV88"/>
<evidence type="ECO:0000256" key="6">
    <source>
        <dbReference type="ARBA" id="ARBA00012161"/>
    </source>
</evidence>
<dbReference type="GO" id="GO:0003723">
    <property type="term" value="F:RNA binding"/>
    <property type="evidence" value="ECO:0007669"/>
    <property type="project" value="UniProtKB-KW"/>
</dbReference>
<evidence type="ECO:0000256" key="10">
    <source>
        <dbReference type="ARBA" id="ARBA00022723"/>
    </source>
</evidence>
<evidence type="ECO:0000256" key="15">
    <source>
        <dbReference type="ARBA" id="ARBA00022884"/>
    </source>
</evidence>
<evidence type="ECO:0000256" key="20">
    <source>
        <dbReference type="ARBA" id="ARBA00031469"/>
    </source>
</evidence>
<evidence type="ECO:0000259" key="23">
    <source>
        <dbReference type="Pfam" id="PF03372"/>
    </source>
</evidence>
<organism evidence="24 25">
    <name type="scientific">Trichinella patagoniensis</name>
    <dbReference type="NCBI Taxonomy" id="990121"/>
    <lineage>
        <taxon>Eukaryota</taxon>
        <taxon>Metazoa</taxon>
        <taxon>Ecdysozoa</taxon>
        <taxon>Nematoda</taxon>
        <taxon>Enoplea</taxon>
        <taxon>Dorylaimia</taxon>
        <taxon>Trichinellida</taxon>
        <taxon>Trichinellidae</taxon>
        <taxon>Trichinella</taxon>
    </lineage>
</organism>
<dbReference type="GO" id="GO:0004535">
    <property type="term" value="F:poly(A)-specific ribonuclease activity"/>
    <property type="evidence" value="ECO:0007669"/>
    <property type="project" value="UniProtKB-EC"/>
</dbReference>
<evidence type="ECO:0000256" key="17">
    <source>
        <dbReference type="ARBA" id="ARBA00023163"/>
    </source>
</evidence>
<keyword evidence="7" id="KW-0963">Cytoplasm</keyword>
<dbReference type="InterPro" id="IPR050410">
    <property type="entry name" value="CCR4/nocturin_mRNA_transcr"/>
</dbReference>
<evidence type="ECO:0000256" key="19">
    <source>
        <dbReference type="ARBA" id="ARBA00030493"/>
    </source>
</evidence>
<keyword evidence="12" id="KW-0378">Hydrolase</keyword>
<keyword evidence="17" id="KW-0804">Transcription</keyword>
<dbReference type="Proteomes" id="UP000054783">
    <property type="component" value="Unassembled WGS sequence"/>
</dbReference>
<evidence type="ECO:0000256" key="16">
    <source>
        <dbReference type="ARBA" id="ARBA00023015"/>
    </source>
</evidence>
<evidence type="ECO:0000256" key="18">
    <source>
        <dbReference type="ARBA" id="ARBA00023242"/>
    </source>
</evidence>
<dbReference type="Pfam" id="PF13855">
    <property type="entry name" value="LRR_8"/>
    <property type="match status" value="1"/>
</dbReference>
<feature type="region of interest" description="Disordered" evidence="22">
    <location>
        <begin position="1"/>
        <end position="37"/>
    </location>
</feature>
<feature type="compositionally biased region" description="Basic and acidic residues" evidence="22">
    <location>
        <begin position="17"/>
        <end position="35"/>
    </location>
</feature>
<dbReference type="InterPro" id="IPR036691">
    <property type="entry name" value="Endo/exonu/phosph_ase_sf"/>
</dbReference>
<sequence>MDGKPVAGSTSTPKSSAESKKESSTDRRDLDRNGDLDVYSMQNGSLRVHKYLTAEELAAGKTTSWAEIELRGTIRNISQPVFEMDHLTALFINDNELERLPPEISKLSKLKVLDASNNRIRSLPSELGDILSLEQLHLNNNLIRTLPFEIGKLYNLKILALHGNPLSPELNQVYHHPTTSVKVLQYFLVQLCARALPPPERPWIRTDVGDKDHKFIFTVMCYNVLCEKYATPSQYPYCPSWALNWDYRRRMILSEIRSYEPDVIAFQEVETEQFYSFFVPELKRFGYAGIFSPKSRAKTMTEDERKFVDGCAIFWKSSKYNIIAIPLAFSFYVKLLFRFELEKKHLIEFTQLAIANANGCQQMLNRVMTRDNIALAAVLQPTTCVLRNNSSHWHTKNNCIPLIVCTAHIHWDPEFCDVKLVQTMMLVQELGYLVDSVAQQRHLTTDQIPLLVCGDLNSVPASGVHEFLATGKIACDHPDFKDFRGTTCLQKLSSTKDTNNYAHQMKLETAYDSSMISFTNFTYDDKIRFACKYRWIKLDFKGIIDYVFSTPSSLLRLGVLGAVDITWILDSKYMGCPNPSIPSDHIPLLVQYAIIPQNIPDNETTDSKRSTCYALPERLYSR</sequence>
<dbReference type="SUPFAM" id="SSF56219">
    <property type="entry name" value="DNase I-like"/>
    <property type="match status" value="1"/>
</dbReference>
<keyword evidence="11" id="KW-0677">Repeat</keyword>
<dbReference type="Pfam" id="PF03372">
    <property type="entry name" value="Exo_endo_phos"/>
    <property type="match status" value="1"/>
</dbReference>
<feature type="domain" description="Endonuclease/exonuclease/phosphatase" evidence="23">
    <location>
        <begin position="221"/>
        <end position="585"/>
    </location>
</feature>